<dbReference type="InterPro" id="IPR042493">
    <property type="entry name" value="XPD_DNA_FeS"/>
</dbReference>
<dbReference type="GO" id="GO:0003677">
    <property type="term" value="F:DNA binding"/>
    <property type="evidence" value="ECO:0007669"/>
    <property type="project" value="UniProtKB-KW"/>
</dbReference>
<gene>
    <name evidence="15" type="ORF">AMS66_21405</name>
</gene>
<evidence type="ECO:0000313" key="16">
    <source>
        <dbReference type="Proteomes" id="UP000037688"/>
    </source>
</evidence>
<keyword evidence="8" id="KW-0408">Iron</keyword>
<dbReference type="Pfam" id="PF13307">
    <property type="entry name" value="Helicase_C_2"/>
    <property type="match status" value="1"/>
</dbReference>
<accession>A0A0M9BL68</accession>
<dbReference type="InterPro" id="IPR010614">
    <property type="entry name" value="RAD3-like_helicase_DEAD"/>
</dbReference>
<proteinExistence type="inferred from homology"/>
<keyword evidence="11" id="KW-0234">DNA repair</keyword>
<dbReference type="InterPro" id="IPR045028">
    <property type="entry name" value="DinG/Rad3-like"/>
</dbReference>
<evidence type="ECO:0000256" key="2">
    <source>
        <dbReference type="ARBA" id="ARBA00022723"/>
    </source>
</evidence>
<keyword evidence="6 15" id="KW-0347">Helicase</keyword>
<dbReference type="EMBL" id="LITU01000070">
    <property type="protein sequence ID" value="KOY14518.1"/>
    <property type="molecule type" value="Genomic_DNA"/>
</dbReference>
<keyword evidence="3" id="KW-0547">Nucleotide-binding</keyword>
<keyword evidence="1" id="KW-0004">4Fe-4S</keyword>
<evidence type="ECO:0000256" key="3">
    <source>
        <dbReference type="ARBA" id="ARBA00022741"/>
    </source>
</evidence>
<dbReference type="Gene3D" id="3.90.320.10">
    <property type="match status" value="1"/>
</dbReference>
<dbReference type="SMART" id="SM00491">
    <property type="entry name" value="HELICc2"/>
    <property type="match status" value="1"/>
</dbReference>
<protein>
    <submittedName>
        <fullName evidence="15">ATP-dependent helicase</fullName>
    </submittedName>
</protein>
<evidence type="ECO:0000256" key="6">
    <source>
        <dbReference type="ARBA" id="ARBA00022806"/>
    </source>
</evidence>
<dbReference type="RefSeq" id="WP_053782708.1">
    <property type="nucleotide sequence ID" value="NZ_LITU01000070.1"/>
</dbReference>
<dbReference type="PROSITE" id="PS51193">
    <property type="entry name" value="HELICASE_ATP_BIND_2"/>
    <property type="match status" value="1"/>
</dbReference>
<dbReference type="InterPro" id="IPR006555">
    <property type="entry name" value="ATP-dep_Helicase_C"/>
</dbReference>
<dbReference type="GO" id="GO:0006281">
    <property type="term" value="P:DNA repair"/>
    <property type="evidence" value="ECO:0007669"/>
    <property type="project" value="UniProtKB-KW"/>
</dbReference>
<keyword evidence="16" id="KW-1185">Reference proteome</keyword>
<dbReference type="GO" id="GO:0046872">
    <property type="term" value="F:metal ion binding"/>
    <property type="evidence" value="ECO:0007669"/>
    <property type="project" value="UniProtKB-KW"/>
</dbReference>
<evidence type="ECO:0000259" key="14">
    <source>
        <dbReference type="PROSITE" id="PS51193"/>
    </source>
</evidence>
<evidence type="ECO:0000256" key="10">
    <source>
        <dbReference type="ARBA" id="ARBA00023125"/>
    </source>
</evidence>
<evidence type="ECO:0000256" key="9">
    <source>
        <dbReference type="ARBA" id="ARBA00023014"/>
    </source>
</evidence>
<dbReference type="GO" id="GO:0005524">
    <property type="term" value="F:ATP binding"/>
    <property type="evidence" value="ECO:0007669"/>
    <property type="project" value="UniProtKB-KW"/>
</dbReference>
<evidence type="ECO:0000256" key="11">
    <source>
        <dbReference type="ARBA" id="ARBA00023204"/>
    </source>
</evidence>
<keyword evidence="7" id="KW-0067">ATP-binding</keyword>
<keyword evidence="5" id="KW-0378">Hydrolase</keyword>
<dbReference type="PANTHER" id="PTHR11472">
    <property type="entry name" value="DNA REPAIR DEAD HELICASE RAD3/XP-D SUBFAMILY MEMBER"/>
    <property type="match status" value="1"/>
</dbReference>
<dbReference type="InterPro" id="IPR027417">
    <property type="entry name" value="P-loop_NTPase"/>
</dbReference>
<evidence type="ECO:0000256" key="5">
    <source>
        <dbReference type="ARBA" id="ARBA00022801"/>
    </source>
</evidence>
<dbReference type="Gene3D" id="1.10.275.40">
    <property type="match status" value="1"/>
</dbReference>
<dbReference type="Gene3D" id="1.10.30.20">
    <property type="entry name" value="Bacterial XPD DNA helicase, FeS cluster domain"/>
    <property type="match status" value="1"/>
</dbReference>
<dbReference type="InterPro" id="IPR006554">
    <property type="entry name" value="Helicase-like_DEXD_c2"/>
</dbReference>
<dbReference type="SMART" id="SM00488">
    <property type="entry name" value="DEXDc2"/>
    <property type="match status" value="1"/>
</dbReference>
<evidence type="ECO:0000256" key="12">
    <source>
        <dbReference type="ARBA" id="ARBA00023235"/>
    </source>
</evidence>
<evidence type="ECO:0000256" key="13">
    <source>
        <dbReference type="ARBA" id="ARBA00038058"/>
    </source>
</evidence>
<dbReference type="SUPFAM" id="SSF52540">
    <property type="entry name" value="P-loop containing nucleoside triphosphate hydrolases"/>
    <property type="match status" value="2"/>
</dbReference>
<dbReference type="InterPro" id="IPR011604">
    <property type="entry name" value="PDDEXK-like_dom_sf"/>
</dbReference>
<dbReference type="InterPro" id="IPR014013">
    <property type="entry name" value="Helic_SF1/SF2_ATP-bd_DinG/Rad3"/>
</dbReference>
<dbReference type="OrthoDB" id="9765586at2"/>
<dbReference type="Proteomes" id="UP000037688">
    <property type="component" value="Unassembled WGS sequence"/>
</dbReference>
<feature type="domain" description="Helicase ATP-binding" evidence="14">
    <location>
        <begin position="180"/>
        <end position="449"/>
    </location>
</feature>
<keyword evidence="2" id="KW-0479">Metal-binding</keyword>
<organism evidence="15 16">
    <name type="scientific">Paenibacillus xylanivorans</name>
    <dbReference type="NCBI Taxonomy" id="1705561"/>
    <lineage>
        <taxon>Bacteria</taxon>
        <taxon>Bacillati</taxon>
        <taxon>Bacillota</taxon>
        <taxon>Bacilli</taxon>
        <taxon>Bacillales</taxon>
        <taxon>Paenibacillaceae</taxon>
        <taxon>Paenibacillus</taxon>
    </lineage>
</organism>
<evidence type="ECO:0000313" key="15">
    <source>
        <dbReference type="EMBL" id="KOY14518.1"/>
    </source>
</evidence>
<dbReference type="GO" id="GO:0003678">
    <property type="term" value="F:DNA helicase activity"/>
    <property type="evidence" value="ECO:0007669"/>
    <property type="project" value="InterPro"/>
</dbReference>
<evidence type="ECO:0000256" key="7">
    <source>
        <dbReference type="ARBA" id="ARBA00022840"/>
    </source>
</evidence>
<dbReference type="PANTHER" id="PTHR11472:SF34">
    <property type="entry name" value="REGULATOR OF TELOMERE ELONGATION HELICASE 1"/>
    <property type="match status" value="1"/>
</dbReference>
<comment type="similarity">
    <text evidence="13">Belongs to the helicase family. DinG subfamily.</text>
</comment>
<dbReference type="AlphaFoldDB" id="A0A0M9BL68"/>
<dbReference type="GO" id="GO:0016818">
    <property type="term" value="F:hydrolase activity, acting on acid anhydrides, in phosphorus-containing anhydrides"/>
    <property type="evidence" value="ECO:0007669"/>
    <property type="project" value="InterPro"/>
</dbReference>
<dbReference type="Gene3D" id="3.40.50.300">
    <property type="entry name" value="P-loop containing nucleotide triphosphate hydrolases"/>
    <property type="match status" value="2"/>
</dbReference>
<keyword evidence="4" id="KW-0227">DNA damage</keyword>
<dbReference type="GO" id="GO:0051539">
    <property type="term" value="F:4 iron, 4 sulfur cluster binding"/>
    <property type="evidence" value="ECO:0007669"/>
    <property type="project" value="UniProtKB-KW"/>
</dbReference>
<keyword evidence="10" id="KW-0238">DNA-binding</keyword>
<dbReference type="PATRIC" id="fig|1705561.3.peg.4465"/>
<reference evidence="15 16" key="1">
    <citation type="submission" date="2015-08" db="EMBL/GenBank/DDBJ databases">
        <title>Draft genome sequence of cellulolytic and xylanolytic Paenibacillus sp. A59, isolated from a decaying forest soil from Patagonia, Argentina.</title>
        <authorList>
            <person name="Ghio S."/>
            <person name="Caceres A.M."/>
            <person name="Talia P."/>
            <person name="Grasso D."/>
            <person name="Campos E."/>
        </authorList>
    </citation>
    <scope>NUCLEOTIDE SEQUENCE [LARGE SCALE GENOMIC DNA]</scope>
    <source>
        <strain evidence="15 16">A59</strain>
    </source>
</reference>
<dbReference type="Pfam" id="PF06733">
    <property type="entry name" value="DEAD_2"/>
    <property type="match status" value="1"/>
</dbReference>
<evidence type="ECO:0000256" key="4">
    <source>
        <dbReference type="ARBA" id="ARBA00022763"/>
    </source>
</evidence>
<evidence type="ECO:0000256" key="8">
    <source>
        <dbReference type="ARBA" id="ARBA00023004"/>
    </source>
</evidence>
<keyword evidence="9" id="KW-0411">Iron-sulfur</keyword>
<sequence>MTTAIRISVRPLVEYVYRSGSIRPGFRTNASMQEGTRIHQRVQKDYTEEDLKEVVLEVELQHGDLTYVVEGRCDGLIRLEGQLTVDEIKSTAGNLDDLGAGAPVHWAQAMMYAYMYAVQYDEPRMQVQLTYVHTVSNEERRFRRMLERQELEQFAAELVAGYAPYAEMIVAYEEKRDISVRELPFPFRKYREGQRKLAGAVYKTIREGQGLMAKAPTGIGKTMSVLFPTVKAIGEGEAKRLFYLTARTTTRVAAEEAFARMQAEGLKMHVISLTAKDKICFKEEEACDTGQCGMCEGYYDRINGAVLDMLEHETLMTRPVIEQYARKHRVCPFEFSLDAAYAADAVICDYNYIFDPRISLKRMLEEQKRKTVLLVDEAHNLVDRGRMMFSAELEKAVFLDVKREFQALGSSVTAAKAIADRTGAIDKYLITLRKNGGGEGKLLQQEAPEELIELLEPFVMVAEQCLVEGGSGNAETDELLLEAYFTAQNFLRIAKLYDERFITYAECVRSEVRVKLFCLDPSVLLRQTAKGFRSTIHFSATLSPLGYYRDMLGAEEEDYTLRIPSPFQREQLDVRLLPLSIRYRDRERSRQPIANMLRQLVAEWPHSNLLVFFPSYPYMREVHGTYMEQPGEAEVVMQEQGMSEEEREAFLNAFQPHPERTRLVFAVMGGVFSEGVDLPGDRLNGVVVVGAGLPQIGLENNVLRDYYSRTGRNGFNYAYIFPGMNKVLQAGGRLIRTEEDKGVLVLVDDRFTEEPYRSLLPEEWQDYKRILPNNDK</sequence>
<keyword evidence="12" id="KW-0413">Isomerase</keyword>
<comment type="caution">
    <text evidence="15">The sequence shown here is derived from an EMBL/GenBank/DDBJ whole genome shotgun (WGS) entry which is preliminary data.</text>
</comment>
<evidence type="ECO:0000256" key="1">
    <source>
        <dbReference type="ARBA" id="ARBA00022485"/>
    </source>
</evidence>
<name>A0A0M9BL68_9BACL</name>